<evidence type="ECO:0000256" key="2">
    <source>
        <dbReference type="ARBA" id="ARBA00022723"/>
    </source>
</evidence>
<dbReference type="RefSeq" id="WP_012872945.1">
    <property type="nucleotide sequence ID" value="NC_013524.1"/>
</dbReference>
<reference evidence="6 7" key="2">
    <citation type="journal article" date="2010" name="Stand. Genomic Sci.">
        <title>Complete genome sequence of Desulfohalobium retbaense type strain (HR(100)).</title>
        <authorList>
            <person name="Spring S."/>
            <person name="Nolan M."/>
            <person name="Lapidus A."/>
            <person name="Glavina Del Rio T."/>
            <person name="Copeland A."/>
            <person name="Tice H."/>
            <person name="Cheng J.F."/>
            <person name="Lucas S."/>
            <person name="Land M."/>
            <person name="Chen F."/>
            <person name="Bruce D."/>
            <person name="Goodwin L."/>
            <person name="Pitluck S."/>
            <person name="Ivanova N."/>
            <person name="Mavromatis K."/>
            <person name="Mikhailova N."/>
            <person name="Pati A."/>
            <person name="Chen A."/>
            <person name="Palaniappan K."/>
            <person name="Hauser L."/>
            <person name="Chang Y.J."/>
            <person name="Jeffries C.D."/>
            <person name="Munk C."/>
            <person name="Kiss H."/>
            <person name="Chain P."/>
            <person name="Han C."/>
            <person name="Brettin T."/>
            <person name="Detter J.C."/>
            <person name="Schuler E."/>
            <person name="Goker M."/>
            <person name="Rohde M."/>
            <person name="Bristow J."/>
            <person name="Eisen J.A."/>
            <person name="Markowitz V."/>
            <person name="Hugenholtz P."/>
            <person name="Kyrpides N.C."/>
            <person name="Klenk H.P."/>
        </authorList>
    </citation>
    <scope>NUCLEOTIDE SEQUENCE [LARGE SCALE GENOMIC DNA]</scope>
    <source>
        <strain evidence="7">ATCC 49802 / DSM 20745 / S 6022</strain>
    </source>
</reference>
<keyword evidence="4" id="KW-0411">Iron-sulfur</keyword>
<evidence type="ECO:0000313" key="6">
    <source>
        <dbReference type="EMBL" id="ACZ39905.1"/>
    </source>
</evidence>
<dbReference type="PROSITE" id="PS51296">
    <property type="entry name" value="RIESKE"/>
    <property type="match status" value="1"/>
</dbReference>
<dbReference type="KEGG" id="sti:Sthe_2490"/>
<evidence type="ECO:0000256" key="4">
    <source>
        <dbReference type="ARBA" id="ARBA00023014"/>
    </source>
</evidence>
<dbReference type="GO" id="GO:0051537">
    <property type="term" value="F:2 iron, 2 sulfur cluster binding"/>
    <property type="evidence" value="ECO:0007669"/>
    <property type="project" value="UniProtKB-KW"/>
</dbReference>
<dbReference type="STRING" id="479434.Sthe_2490"/>
<keyword evidence="7" id="KW-1185">Reference proteome</keyword>
<dbReference type="InParanoid" id="D1CAV8"/>
<organism evidence="6 7">
    <name type="scientific">Sphaerobacter thermophilus (strain ATCC 49802 / DSM 20745 / KCCM 41009 / NCIMB 13125 / S 6022)</name>
    <dbReference type="NCBI Taxonomy" id="479434"/>
    <lineage>
        <taxon>Bacteria</taxon>
        <taxon>Pseudomonadati</taxon>
        <taxon>Thermomicrobiota</taxon>
        <taxon>Thermomicrobia</taxon>
        <taxon>Sphaerobacterales</taxon>
        <taxon>Sphaerobacterineae</taxon>
        <taxon>Sphaerobacteraceae</taxon>
        <taxon>Sphaerobacter</taxon>
    </lineage>
</organism>
<dbReference type="EMBL" id="CP001824">
    <property type="protein sequence ID" value="ACZ39905.1"/>
    <property type="molecule type" value="Genomic_DNA"/>
</dbReference>
<keyword evidence="2" id="KW-0479">Metal-binding</keyword>
<dbReference type="InterPro" id="IPR001075">
    <property type="entry name" value="NIF_FeS_clus_asmbl_NifU_C"/>
</dbReference>
<name>D1CAV8_SPHTD</name>
<dbReference type="Gene3D" id="3.30.300.130">
    <property type="entry name" value="Fe-S cluster assembly (FSCA)"/>
    <property type="match status" value="1"/>
</dbReference>
<dbReference type="Proteomes" id="UP000002027">
    <property type="component" value="Chromosome 2"/>
</dbReference>
<dbReference type="SUPFAM" id="SSF50022">
    <property type="entry name" value="ISP domain"/>
    <property type="match status" value="1"/>
</dbReference>
<dbReference type="Pfam" id="PF01106">
    <property type="entry name" value="NifU"/>
    <property type="match status" value="1"/>
</dbReference>
<reference evidence="7" key="1">
    <citation type="submission" date="2009-11" db="EMBL/GenBank/DDBJ databases">
        <title>The complete chromosome 2 of Sphaerobacter thermophilus DSM 20745.</title>
        <authorList>
            <person name="Lucas S."/>
            <person name="Copeland A."/>
            <person name="Lapidus A."/>
            <person name="Glavina del Rio T."/>
            <person name="Dalin E."/>
            <person name="Tice H."/>
            <person name="Bruce D."/>
            <person name="Goodwin L."/>
            <person name="Pitluck S."/>
            <person name="Kyrpides N."/>
            <person name="Mavromatis K."/>
            <person name="Ivanova N."/>
            <person name="Mikhailova N."/>
            <person name="LaButti K.M."/>
            <person name="Clum A."/>
            <person name="Sun H.I."/>
            <person name="Brettin T."/>
            <person name="Detter J.C."/>
            <person name="Han C."/>
            <person name="Larimer F."/>
            <person name="Land M."/>
            <person name="Hauser L."/>
            <person name="Markowitz V."/>
            <person name="Cheng J.F."/>
            <person name="Hugenholtz P."/>
            <person name="Woyke T."/>
            <person name="Wu D."/>
            <person name="Steenblock K."/>
            <person name="Schneider S."/>
            <person name="Pukall R."/>
            <person name="Goeker M."/>
            <person name="Klenk H.P."/>
            <person name="Eisen J.A."/>
        </authorList>
    </citation>
    <scope>NUCLEOTIDE SEQUENCE [LARGE SCALE GENOMIC DNA]</scope>
    <source>
        <strain evidence="7">ATCC 49802 / DSM 20745 / S 6022</strain>
    </source>
</reference>
<gene>
    <name evidence="6" type="ordered locus">Sthe_2490</name>
</gene>
<dbReference type="InterPro" id="IPR017941">
    <property type="entry name" value="Rieske_2Fe-2S"/>
</dbReference>
<dbReference type="HOGENOM" id="CLU_085666_0_0_0"/>
<keyword evidence="1" id="KW-0001">2Fe-2S</keyword>
<dbReference type="eggNOG" id="COG0694">
    <property type="taxonomic scope" value="Bacteria"/>
</dbReference>
<dbReference type="eggNOG" id="COG2146">
    <property type="taxonomic scope" value="Bacteria"/>
</dbReference>
<dbReference type="AlphaFoldDB" id="D1CAV8"/>
<evidence type="ECO:0000256" key="1">
    <source>
        <dbReference type="ARBA" id="ARBA00022714"/>
    </source>
</evidence>
<accession>D1CAV8</accession>
<keyword evidence="3" id="KW-0408">Iron</keyword>
<feature type="domain" description="Rieske" evidence="5">
    <location>
        <begin position="184"/>
        <end position="279"/>
    </location>
</feature>
<sequence>MVGRTGTRPDDRAARLDAMLARIESFPEPELRDQALGAIQELLAFYGDGLGRALAILVARDPTLPAALAEDELVAHILLLHGLHPVPVEERVGQALDRVRPYLHSHGGDVDLLEIVDGVARVRLRGTCRGCPASAVTLRLAIERAVHELAPDLDGIEAVTDDAPVPREPGILANGAAGAAAGDWTTVGRLELPRGEARLCRVEGVSLLVLDLDGTLYAYRDGCPRCGTSLAGNRLAGQVLVCPGCGSRYDARLAGRCLDAPEHYLEPVPLLVDAGIVRVALPTVTPEAAS</sequence>
<dbReference type="PANTHER" id="PTHR11178">
    <property type="entry name" value="IRON-SULFUR CLUSTER SCAFFOLD PROTEIN NFU-RELATED"/>
    <property type="match status" value="1"/>
</dbReference>
<evidence type="ECO:0000259" key="5">
    <source>
        <dbReference type="PROSITE" id="PS51296"/>
    </source>
</evidence>
<dbReference type="GO" id="GO:0005506">
    <property type="term" value="F:iron ion binding"/>
    <property type="evidence" value="ECO:0007669"/>
    <property type="project" value="InterPro"/>
</dbReference>
<dbReference type="SUPFAM" id="SSF117916">
    <property type="entry name" value="Fe-S cluster assembly (FSCA) domain-like"/>
    <property type="match status" value="1"/>
</dbReference>
<proteinExistence type="predicted"/>
<dbReference type="Gene3D" id="2.102.10.10">
    <property type="entry name" value="Rieske [2Fe-2S] iron-sulphur domain"/>
    <property type="match status" value="1"/>
</dbReference>
<evidence type="ECO:0000313" key="7">
    <source>
        <dbReference type="Proteomes" id="UP000002027"/>
    </source>
</evidence>
<evidence type="ECO:0000256" key="3">
    <source>
        <dbReference type="ARBA" id="ARBA00023004"/>
    </source>
</evidence>
<dbReference type="Pfam" id="PF00355">
    <property type="entry name" value="Rieske"/>
    <property type="match status" value="1"/>
</dbReference>
<dbReference type="InterPro" id="IPR036922">
    <property type="entry name" value="Rieske_2Fe-2S_sf"/>
</dbReference>
<dbReference type="GO" id="GO:0016226">
    <property type="term" value="P:iron-sulfur cluster assembly"/>
    <property type="evidence" value="ECO:0007669"/>
    <property type="project" value="InterPro"/>
</dbReference>
<dbReference type="PANTHER" id="PTHR11178:SF51">
    <property type="entry name" value="FE_S BIOGENESIS PROTEIN NFUA"/>
    <property type="match status" value="1"/>
</dbReference>
<dbReference type="InterPro" id="IPR034904">
    <property type="entry name" value="FSCA_dom_sf"/>
</dbReference>
<protein>
    <submittedName>
        <fullName evidence="6">Nitrogen-fixing NifU domain protein</fullName>
    </submittedName>
</protein>